<protein>
    <submittedName>
        <fullName evidence="14">PCDBF protein</fullName>
    </submittedName>
</protein>
<reference evidence="14 15" key="1">
    <citation type="submission" date="2019-09" db="EMBL/GenBank/DDBJ databases">
        <title>Bird 10,000 Genomes (B10K) Project - Family phase.</title>
        <authorList>
            <person name="Zhang G."/>
        </authorList>
    </citation>
    <scope>NUCLEOTIDE SEQUENCE [LARGE SCALE GENOMIC DNA]</scope>
    <source>
        <strain evidence="14">B10K-DU-021-26</strain>
        <tissue evidence="14">Mixed tissue sample</tissue>
    </source>
</reference>
<evidence type="ECO:0000256" key="8">
    <source>
        <dbReference type="ARBA" id="ARBA00022989"/>
    </source>
</evidence>
<keyword evidence="6 11" id="KW-0106">Calcium</keyword>
<proteinExistence type="predicted"/>
<dbReference type="PANTHER" id="PTHR24028">
    <property type="entry name" value="CADHERIN-87A"/>
    <property type="match status" value="1"/>
</dbReference>
<keyword evidence="3 12" id="KW-0812">Transmembrane</keyword>
<evidence type="ECO:0000256" key="1">
    <source>
        <dbReference type="ARBA" id="ARBA00004251"/>
    </source>
</evidence>
<comment type="subcellular location">
    <subcellularLocation>
        <location evidence="1">Cell membrane</location>
        <topology evidence="1">Single-pass type I membrane protein</topology>
    </subcellularLocation>
</comment>
<dbReference type="FunFam" id="2.60.40.60:FF:000007">
    <property type="entry name" value="Protocadherin alpha 2"/>
    <property type="match status" value="1"/>
</dbReference>
<gene>
    <name evidence="14" type="primary">Pcdhb15_1</name>
    <name evidence="14" type="ORF">COLPIC_R03032</name>
</gene>
<dbReference type="FunFam" id="2.60.40.60:FF:000003">
    <property type="entry name" value="Protocadherin alpha 2"/>
    <property type="match status" value="1"/>
</dbReference>
<sequence>ETEAVPDQPDMAIARQVLCISAFLSLPHTHSQPLRYSVAEEGESGSVVGNVAEDAGLAPAQLSARRARLASEDGRQLFRLELGTGRLVLAERLDREELCGQAATCTLPFELVLTNPLQFLRVEVAVEDINDHAPVFPEEQVTVNIPEPGNPGSRFPLEGARDLDIGSNNIQAYSISPENEYFSVSFGNRSKGDKYVELVLQKLLDREEKAEMHFSLIATDGGVPPKSGITQIQIVVLDANDNVPVFTQEQYVGKVLENAPEGSVVLRVVAADLDEGSNGEISYHFSQGVSQSDSAFVIDSISGEIKVTKPLDFEAVEKYEFNVRARDGGGLSAICKVLVEVVDVNDNAPELVVSTFSNPLPENALPGTVVALFAVRDRDSGANGKISCALEDQLSFSLRPAYKNYYELVTVSTLDREETAQYLLSVTAADAGSPPLTTTQTFTVDISDVNDNAPVFNQTSYTMYVYENNVPTVLVGAVSAADADVGPNAKVTYSLVPVHPTKEPPCSCMSVNSKNGDVFVLRPLDYEQVKQIKVLVSASDAGSPPLSANVTVHVVVVDENDNAPLVLYPSQDSSPPSSELVPMSAEAGYLVTKVVAVDADSGQNSWLSYHLLRATDPGLFVVGAQSGEVRLRRPVTERDAVKQKLVVLVRDSGQPPLSATASLSVLLLSDFSDVRLPHSSLATEGEVDSLTMYLIISLVFVSLLFLASMAAFISHKVCKRKELKGGHVLCDAGNFQSGLMDAAAAGTLPHPYCYEISLTTGSGNSEFKFLKPILPSLPPQHCTMGRGTDTEQDFTCDPATLENVAPDNPGMLSAEQFNGL</sequence>
<dbReference type="InterPro" id="IPR050174">
    <property type="entry name" value="Protocadherin/Cadherin-CA"/>
</dbReference>
<evidence type="ECO:0000259" key="13">
    <source>
        <dbReference type="PROSITE" id="PS50268"/>
    </source>
</evidence>
<dbReference type="FunFam" id="2.60.40.60:FF:000001">
    <property type="entry name" value="Protocadherin alpha 2"/>
    <property type="match status" value="1"/>
</dbReference>
<dbReference type="InterPro" id="IPR020894">
    <property type="entry name" value="Cadherin_CS"/>
</dbReference>
<dbReference type="GO" id="GO:0005509">
    <property type="term" value="F:calcium ion binding"/>
    <property type="evidence" value="ECO:0007669"/>
    <property type="project" value="UniProtKB-UniRule"/>
</dbReference>
<evidence type="ECO:0000313" key="14">
    <source>
        <dbReference type="EMBL" id="NWQ83284.1"/>
    </source>
</evidence>
<keyword evidence="4" id="KW-0732">Signal</keyword>
<dbReference type="Pfam" id="PF16492">
    <property type="entry name" value="Cadherin_C_2"/>
    <property type="match status" value="1"/>
</dbReference>
<evidence type="ECO:0000256" key="12">
    <source>
        <dbReference type="SAM" id="Phobius"/>
    </source>
</evidence>
<feature type="non-terminal residue" evidence="14">
    <location>
        <position position="1"/>
    </location>
</feature>
<dbReference type="PRINTS" id="PR00205">
    <property type="entry name" value="CADHERIN"/>
</dbReference>
<keyword evidence="5" id="KW-0677">Repeat</keyword>
<dbReference type="OrthoDB" id="6252479at2759"/>
<dbReference type="CDD" id="cd11304">
    <property type="entry name" value="Cadherin_repeat"/>
    <property type="match status" value="6"/>
</dbReference>
<feature type="non-terminal residue" evidence="14">
    <location>
        <position position="820"/>
    </location>
</feature>
<dbReference type="Pfam" id="PF08266">
    <property type="entry name" value="Cadherin_2"/>
    <property type="match status" value="1"/>
</dbReference>
<keyword evidence="9 12" id="KW-0472">Membrane</keyword>
<evidence type="ECO:0000256" key="3">
    <source>
        <dbReference type="ARBA" id="ARBA00022692"/>
    </source>
</evidence>
<evidence type="ECO:0000256" key="4">
    <source>
        <dbReference type="ARBA" id="ARBA00022729"/>
    </source>
</evidence>
<evidence type="ECO:0000256" key="6">
    <source>
        <dbReference type="ARBA" id="ARBA00022837"/>
    </source>
</evidence>
<dbReference type="FunFam" id="2.60.40.60:FF:000004">
    <property type="entry name" value="Protocadherin 1 gamma 2"/>
    <property type="match status" value="1"/>
</dbReference>
<dbReference type="FunFam" id="2.60.40.60:FF:000002">
    <property type="entry name" value="Protocadherin alpha 2"/>
    <property type="match status" value="1"/>
</dbReference>
<feature type="domain" description="Cadherin" evidence="13">
    <location>
        <begin position="137"/>
        <end position="246"/>
    </location>
</feature>
<dbReference type="EMBL" id="VYZG01003101">
    <property type="protein sequence ID" value="NWQ83284.1"/>
    <property type="molecule type" value="Genomic_DNA"/>
</dbReference>
<dbReference type="SMART" id="SM00112">
    <property type="entry name" value="CA"/>
    <property type="match status" value="6"/>
</dbReference>
<dbReference type="GO" id="GO:0005886">
    <property type="term" value="C:plasma membrane"/>
    <property type="evidence" value="ECO:0007669"/>
    <property type="project" value="UniProtKB-SubCell"/>
</dbReference>
<evidence type="ECO:0000256" key="2">
    <source>
        <dbReference type="ARBA" id="ARBA00022475"/>
    </source>
</evidence>
<dbReference type="Proteomes" id="UP000530263">
    <property type="component" value="Unassembled WGS sequence"/>
</dbReference>
<dbReference type="InterPro" id="IPR013164">
    <property type="entry name" value="Cadherin_N"/>
</dbReference>
<evidence type="ECO:0000313" key="15">
    <source>
        <dbReference type="Proteomes" id="UP000530263"/>
    </source>
</evidence>
<feature type="domain" description="Cadherin" evidence="13">
    <location>
        <begin position="573"/>
        <end position="679"/>
    </location>
</feature>
<dbReference type="GO" id="GO:0007156">
    <property type="term" value="P:homophilic cell adhesion via plasma membrane adhesion molecules"/>
    <property type="evidence" value="ECO:0007669"/>
    <property type="project" value="InterPro"/>
</dbReference>
<dbReference type="InterPro" id="IPR032455">
    <property type="entry name" value="Cadherin_C"/>
</dbReference>
<evidence type="ECO:0000256" key="10">
    <source>
        <dbReference type="ARBA" id="ARBA00023180"/>
    </source>
</evidence>
<dbReference type="PROSITE" id="PS50268">
    <property type="entry name" value="CADHERIN_2"/>
    <property type="match status" value="6"/>
</dbReference>
<dbReference type="Pfam" id="PF00028">
    <property type="entry name" value="Cadherin"/>
    <property type="match status" value="5"/>
</dbReference>
<accession>A0A7K4SBW3</accession>
<feature type="domain" description="Cadherin" evidence="13">
    <location>
        <begin position="30"/>
        <end position="136"/>
    </location>
</feature>
<dbReference type="SUPFAM" id="SSF49313">
    <property type="entry name" value="Cadherin-like"/>
    <property type="match status" value="6"/>
</dbReference>
<dbReference type="FunFam" id="2.60.40.60:FF:000006">
    <property type="entry name" value="Protocadherin alpha 2"/>
    <property type="match status" value="1"/>
</dbReference>
<dbReference type="Gene3D" id="2.60.40.60">
    <property type="entry name" value="Cadherins"/>
    <property type="match status" value="6"/>
</dbReference>
<name>A0A7K4SBW3_COLPI</name>
<feature type="domain" description="Cadherin" evidence="13">
    <location>
        <begin position="247"/>
        <end position="351"/>
    </location>
</feature>
<evidence type="ECO:0000256" key="7">
    <source>
        <dbReference type="ARBA" id="ARBA00022889"/>
    </source>
</evidence>
<keyword evidence="15" id="KW-1185">Reference proteome</keyword>
<feature type="transmembrane region" description="Helical" evidence="12">
    <location>
        <begin position="690"/>
        <end position="713"/>
    </location>
</feature>
<evidence type="ECO:0000256" key="9">
    <source>
        <dbReference type="ARBA" id="ARBA00023136"/>
    </source>
</evidence>
<feature type="domain" description="Cadherin" evidence="13">
    <location>
        <begin position="352"/>
        <end position="456"/>
    </location>
</feature>
<organism evidence="14 15">
    <name type="scientific">Columbina picui</name>
    <name type="common">Picui ground-dove</name>
    <dbReference type="NCBI Taxonomy" id="115618"/>
    <lineage>
        <taxon>Eukaryota</taxon>
        <taxon>Metazoa</taxon>
        <taxon>Chordata</taxon>
        <taxon>Craniata</taxon>
        <taxon>Vertebrata</taxon>
        <taxon>Euteleostomi</taxon>
        <taxon>Archelosauria</taxon>
        <taxon>Archosauria</taxon>
        <taxon>Dinosauria</taxon>
        <taxon>Saurischia</taxon>
        <taxon>Theropoda</taxon>
        <taxon>Coelurosauria</taxon>
        <taxon>Aves</taxon>
        <taxon>Neognathae</taxon>
        <taxon>Neoaves</taxon>
        <taxon>Columbimorphae</taxon>
        <taxon>Columbiformes</taxon>
        <taxon>Columbidae</taxon>
        <taxon>Columbina</taxon>
    </lineage>
</organism>
<keyword evidence="10" id="KW-0325">Glycoprotein</keyword>
<keyword evidence="8 12" id="KW-1133">Transmembrane helix</keyword>
<dbReference type="InterPro" id="IPR002126">
    <property type="entry name" value="Cadherin-like_dom"/>
</dbReference>
<comment type="caution">
    <text evidence="14">The sequence shown here is derived from an EMBL/GenBank/DDBJ whole genome shotgun (WGS) entry which is preliminary data.</text>
</comment>
<keyword evidence="2" id="KW-1003">Cell membrane</keyword>
<evidence type="ECO:0000256" key="11">
    <source>
        <dbReference type="PROSITE-ProRule" id="PRU00043"/>
    </source>
</evidence>
<keyword evidence="7" id="KW-0130">Cell adhesion</keyword>
<feature type="domain" description="Cadherin" evidence="13">
    <location>
        <begin position="457"/>
        <end position="566"/>
    </location>
</feature>
<evidence type="ECO:0000256" key="5">
    <source>
        <dbReference type="ARBA" id="ARBA00022737"/>
    </source>
</evidence>
<dbReference type="PROSITE" id="PS00232">
    <property type="entry name" value="CADHERIN_1"/>
    <property type="match status" value="3"/>
</dbReference>
<dbReference type="AlphaFoldDB" id="A0A7K4SBW3"/>
<dbReference type="PANTHER" id="PTHR24028:SF118">
    <property type="entry name" value="PROTOCADHERIN BETA-1"/>
    <property type="match status" value="1"/>
</dbReference>
<dbReference type="InterPro" id="IPR015919">
    <property type="entry name" value="Cadherin-like_sf"/>
</dbReference>